<evidence type="ECO:0000313" key="2">
    <source>
        <dbReference type="Proteomes" id="UP000827976"/>
    </source>
</evidence>
<gene>
    <name evidence="1" type="ORF">IHE45_08G036800</name>
</gene>
<dbReference type="EMBL" id="CM037018">
    <property type="protein sequence ID" value="KAH7673887.1"/>
    <property type="molecule type" value="Genomic_DNA"/>
</dbReference>
<accession>A0ACB7VIP7</accession>
<sequence>MIHRQKLIKRFQWPTPSSLNQTTQLHAHFIISGAAIPHLLFHPSSAHLSSRIPNPSTFYYNTLIRAYSRFHLPHLSILIHRQMLTNAVPHDSHTFQFLFKSCSLPSMSLLHGKVIHGLFLRLFPEFDALPLNSLIHMYVAFGCLDDARCVFDGIGMKDVVSWTTIVAGLARAGYLDDARKLFDEMPERNVVSWTSMVSGYSQAGRAAESVEFFKKMVSDDVLPDSVAMVAVLSACAQLRDLGLSKWVHQFVIDADIGMSDNLAVALIDVYAKCGDINSARQVFDLNGWKVLPAWNALIDGYCKAGDVDMARSLFNQMEVRDLITFNSMICGYIQSSQLKQALHLFVELCTSGFQPDKFTMVGLLSACANLNSLDQGKALHAYIEVSSIVFDVFLGTALLDMYAKCGRMDEALLVFNRMRNKDVMTWTAVISGLAMNGKGKLALEHFALMRKLSIRPNAVAYIGVLTACSHSNLVEEARKHFHEMTSLYNIEPEVEHYGCMVDILGRGGLLEEAVKLIDSMPIKPNAVIWGSLLSACRVYKNVDVGEKAAENILALEPNEDAVYVQLSNLYANSGNWASASKIRRLMEERGIKKTVGYSSLSVAGQVHEFIAGDRSHPEINAIEAMMNVMAKKLKLAGYLPITSKISVDVNEEEKEQALFLHSERIAIAYGLMRLGASLPIHITKNLRVCEDCHIAIKLIAKI</sequence>
<organism evidence="1 2">
    <name type="scientific">Dioscorea alata</name>
    <name type="common">Purple yam</name>
    <dbReference type="NCBI Taxonomy" id="55571"/>
    <lineage>
        <taxon>Eukaryota</taxon>
        <taxon>Viridiplantae</taxon>
        <taxon>Streptophyta</taxon>
        <taxon>Embryophyta</taxon>
        <taxon>Tracheophyta</taxon>
        <taxon>Spermatophyta</taxon>
        <taxon>Magnoliopsida</taxon>
        <taxon>Liliopsida</taxon>
        <taxon>Dioscoreales</taxon>
        <taxon>Dioscoreaceae</taxon>
        <taxon>Dioscorea</taxon>
    </lineage>
</organism>
<protein>
    <submittedName>
        <fullName evidence="1">TPR-like protein</fullName>
    </submittedName>
</protein>
<name>A0ACB7VIP7_DIOAL</name>
<proteinExistence type="predicted"/>
<dbReference type="Proteomes" id="UP000827976">
    <property type="component" value="Chromosome 8"/>
</dbReference>
<comment type="caution">
    <text evidence="1">The sequence shown here is derived from an EMBL/GenBank/DDBJ whole genome shotgun (WGS) entry which is preliminary data.</text>
</comment>
<evidence type="ECO:0000313" key="1">
    <source>
        <dbReference type="EMBL" id="KAH7673887.1"/>
    </source>
</evidence>
<reference evidence="2" key="1">
    <citation type="journal article" date="2022" name="Nat. Commun.">
        <title>Chromosome evolution and the genetic basis of agronomically important traits in greater yam.</title>
        <authorList>
            <person name="Bredeson J.V."/>
            <person name="Lyons J.B."/>
            <person name="Oniyinde I.O."/>
            <person name="Okereke N.R."/>
            <person name="Kolade O."/>
            <person name="Nnabue I."/>
            <person name="Nwadili C.O."/>
            <person name="Hribova E."/>
            <person name="Parker M."/>
            <person name="Nwogha J."/>
            <person name="Shu S."/>
            <person name="Carlson J."/>
            <person name="Kariba R."/>
            <person name="Muthemba S."/>
            <person name="Knop K."/>
            <person name="Barton G.J."/>
            <person name="Sherwood A.V."/>
            <person name="Lopez-Montes A."/>
            <person name="Asiedu R."/>
            <person name="Jamnadass R."/>
            <person name="Muchugi A."/>
            <person name="Goodstein D."/>
            <person name="Egesi C.N."/>
            <person name="Featherston J."/>
            <person name="Asfaw A."/>
            <person name="Simpson G.G."/>
            <person name="Dolezel J."/>
            <person name="Hendre P.S."/>
            <person name="Van Deynze A."/>
            <person name="Kumar P.L."/>
            <person name="Obidiegwu J.E."/>
            <person name="Bhattacharjee R."/>
            <person name="Rokhsar D.S."/>
        </authorList>
    </citation>
    <scope>NUCLEOTIDE SEQUENCE [LARGE SCALE GENOMIC DNA]</scope>
    <source>
        <strain evidence="2">cv. TDa95/00328</strain>
    </source>
</reference>
<keyword evidence="2" id="KW-1185">Reference proteome</keyword>